<name>A0A9I9E7P8_CUCME</name>
<dbReference type="AlphaFoldDB" id="A0A9I9E7P8"/>
<protein>
    <submittedName>
        <fullName evidence="1">Uncharacterized protein</fullName>
    </submittedName>
</protein>
<dbReference type="Gramene" id="MELO3C029942.2.1">
    <property type="protein sequence ID" value="MELO3C029942.2.1"/>
    <property type="gene ID" value="MELO3C029942.2"/>
</dbReference>
<reference evidence="1" key="1">
    <citation type="submission" date="2023-03" db="UniProtKB">
        <authorList>
            <consortium name="EnsemblPlants"/>
        </authorList>
    </citation>
    <scope>IDENTIFICATION</scope>
</reference>
<proteinExistence type="predicted"/>
<organism evidence="1">
    <name type="scientific">Cucumis melo</name>
    <name type="common">Muskmelon</name>
    <dbReference type="NCBI Taxonomy" id="3656"/>
    <lineage>
        <taxon>Eukaryota</taxon>
        <taxon>Viridiplantae</taxon>
        <taxon>Streptophyta</taxon>
        <taxon>Embryophyta</taxon>
        <taxon>Tracheophyta</taxon>
        <taxon>Spermatophyta</taxon>
        <taxon>Magnoliopsida</taxon>
        <taxon>eudicotyledons</taxon>
        <taxon>Gunneridae</taxon>
        <taxon>Pentapetalae</taxon>
        <taxon>rosids</taxon>
        <taxon>fabids</taxon>
        <taxon>Cucurbitales</taxon>
        <taxon>Cucurbitaceae</taxon>
        <taxon>Benincaseae</taxon>
        <taxon>Cucumis</taxon>
    </lineage>
</organism>
<dbReference type="EnsemblPlants" id="MELO3C029942.2.1">
    <property type="protein sequence ID" value="MELO3C029942.2.1"/>
    <property type="gene ID" value="MELO3C029942.2"/>
</dbReference>
<accession>A0A9I9E7P8</accession>
<sequence length="106" mass="11889">MASTSGLLATSVISGLHFIFKSSTKSVDISLEENDVNQFHIIFRAKLAGKVLESSRAFEDFCAVSIVLIFSAQRTKSPIPIKLDVYTLDLRKRSRVYGLRTGWFMD</sequence>
<evidence type="ECO:0000313" key="1">
    <source>
        <dbReference type="EnsemblPlants" id="MELO3C029942.2.1"/>
    </source>
</evidence>